<organism evidence="2 3">
    <name type="scientific">Deinococcus ruber</name>
    <dbReference type="NCBI Taxonomy" id="1848197"/>
    <lineage>
        <taxon>Bacteria</taxon>
        <taxon>Thermotogati</taxon>
        <taxon>Deinococcota</taxon>
        <taxon>Deinococci</taxon>
        <taxon>Deinococcales</taxon>
        <taxon>Deinococcaceae</taxon>
        <taxon>Deinococcus</taxon>
    </lineage>
</organism>
<sequence length="74" mass="8224">MPASTLTKNRAHTKEDCSGTAEQNSCCQPSTDHLASYVVLGGMWWMELFPPVTNEQLASLRRSSPDRSDELPQD</sequence>
<evidence type="ECO:0000256" key="1">
    <source>
        <dbReference type="SAM" id="MobiDB-lite"/>
    </source>
</evidence>
<proteinExistence type="predicted"/>
<gene>
    <name evidence="2" type="ORF">GCM10008957_56480</name>
</gene>
<evidence type="ECO:0000313" key="3">
    <source>
        <dbReference type="Proteomes" id="UP000603865"/>
    </source>
</evidence>
<evidence type="ECO:0000313" key="2">
    <source>
        <dbReference type="EMBL" id="GGR40966.1"/>
    </source>
</evidence>
<comment type="caution">
    <text evidence="2">The sequence shown here is derived from an EMBL/GenBank/DDBJ whole genome shotgun (WGS) entry which is preliminary data.</text>
</comment>
<dbReference type="Proteomes" id="UP000603865">
    <property type="component" value="Unassembled WGS sequence"/>
</dbReference>
<feature type="region of interest" description="Disordered" evidence="1">
    <location>
        <begin position="1"/>
        <end position="25"/>
    </location>
</feature>
<reference evidence="2" key="1">
    <citation type="journal article" date="2014" name="Int. J. Syst. Evol. Microbiol.">
        <title>Complete genome sequence of Corynebacterium casei LMG S-19264T (=DSM 44701T), isolated from a smear-ripened cheese.</title>
        <authorList>
            <consortium name="US DOE Joint Genome Institute (JGI-PGF)"/>
            <person name="Walter F."/>
            <person name="Albersmeier A."/>
            <person name="Kalinowski J."/>
            <person name="Ruckert C."/>
        </authorList>
    </citation>
    <scope>NUCLEOTIDE SEQUENCE</scope>
    <source>
        <strain evidence="2">JCM 31311</strain>
    </source>
</reference>
<protein>
    <submittedName>
        <fullName evidence="2">Uncharacterized protein</fullName>
    </submittedName>
</protein>
<reference evidence="2" key="2">
    <citation type="submission" date="2020-09" db="EMBL/GenBank/DDBJ databases">
        <authorList>
            <person name="Sun Q."/>
            <person name="Ohkuma M."/>
        </authorList>
    </citation>
    <scope>NUCLEOTIDE SEQUENCE</scope>
    <source>
        <strain evidence="2">JCM 31311</strain>
    </source>
</reference>
<dbReference type="AlphaFoldDB" id="A0A918KXK3"/>
<name>A0A918KXK3_9DEIO</name>
<dbReference type="RefSeq" id="WP_189093863.1">
    <property type="nucleotide sequence ID" value="NZ_BMQL01000111.1"/>
</dbReference>
<accession>A0A918KXK3</accession>
<dbReference type="EMBL" id="BMQL01000111">
    <property type="protein sequence ID" value="GGR40966.1"/>
    <property type="molecule type" value="Genomic_DNA"/>
</dbReference>
<keyword evidence="3" id="KW-1185">Reference proteome</keyword>